<keyword evidence="3 9" id="KW-0479">Metal-binding</keyword>
<feature type="binding site" evidence="9">
    <location>
        <position position="82"/>
    </location>
    <ligand>
        <name>4-amino-2-methyl-5-(diphosphooxymethyl)pyrimidine</name>
        <dbReference type="ChEBI" id="CHEBI:57841"/>
    </ligand>
</feature>
<evidence type="ECO:0000256" key="2">
    <source>
        <dbReference type="ARBA" id="ARBA00022679"/>
    </source>
</evidence>
<dbReference type="SUPFAM" id="SSF51391">
    <property type="entry name" value="Thiamin phosphate synthase"/>
    <property type="match status" value="1"/>
</dbReference>
<dbReference type="NCBIfam" id="TIGR00693">
    <property type="entry name" value="thiE"/>
    <property type="match status" value="1"/>
</dbReference>
<dbReference type="Pfam" id="PF02581">
    <property type="entry name" value="TMP-TENI"/>
    <property type="match status" value="1"/>
</dbReference>
<feature type="binding site" evidence="9">
    <location>
        <position position="102"/>
    </location>
    <ligand>
        <name>Mg(2+)</name>
        <dbReference type="ChEBI" id="CHEBI:18420"/>
    </ligand>
</feature>
<keyword evidence="2 9" id="KW-0808">Transferase</keyword>
<dbReference type="EC" id="2.5.1.3" evidence="9"/>
<evidence type="ECO:0000256" key="5">
    <source>
        <dbReference type="ARBA" id="ARBA00022977"/>
    </source>
</evidence>
<sequence>MTAAWQDAAIRSALRTYFIMGSNNCRPGVRPEHVLAEALQGGATLFQYREKGTDALRGKERAELAWRLRLLCREHGVPFVVNDDAELAMEVEADGVHVGQDDERASSVRRRIGAGRLLGVSAYDAAEAEAAVRAGADYLGVGPIYATSTKEDAKTASGIRAIEAIRARCIALPIVAIGGISAANAAEVIRAGADGVSAISAISLAEEPREAARRLAAAVRSSADGAGSSRDRDAQVKGGAANGR</sequence>
<dbReference type="AlphaFoldDB" id="A0A4V3WFD9"/>
<dbReference type="GO" id="GO:0004789">
    <property type="term" value="F:thiamine-phosphate diphosphorylase activity"/>
    <property type="evidence" value="ECO:0007669"/>
    <property type="project" value="UniProtKB-UniRule"/>
</dbReference>
<dbReference type="GO" id="GO:0009229">
    <property type="term" value="P:thiamine diphosphate biosynthetic process"/>
    <property type="evidence" value="ECO:0007669"/>
    <property type="project" value="UniProtKB-UniRule"/>
</dbReference>
<evidence type="ECO:0000256" key="10">
    <source>
        <dbReference type="RuleBase" id="RU003826"/>
    </source>
</evidence>
<evidence type="ECO:0000259" key="13">
    <source>
        <dbReference type="Pfam" id="PF02581"/>
    </source>
</evidence>
<gene>
    <name evidence="9" type="primary">thiE</name>
    <name evidence="14" type="ORF">E6C55_11210</name>
</gene>
<dbReference type="GO" id="GO:0000287">
    <property type="term" value="F:magnesium ion binding"/>
    <property type="evidence" value="ECO:0007669"/>
    <property type="project" value="UniProtKB-UniRule"/>
</dbReference>
<dbReference type="Gene3D" id="3.20.20.70">
    <property type="entry name" value="Aldolase class I"/>
    <property type="match status" value="1"/>
</dbReference>
<evidence type="ECO:0000313" key="14">
    <source>
        <dbReference type="EMBL" id="THF79895.1"/>
    </source>
</evidence>
<protein>
    <recommendedName>
        <fullName evidence="9">Thiamine-phosphate synthase</fullName>
        <shortName evidence="9">TP synthase</shortName>
        <shortName evidence="9">TPS</shortName>
        <ecNumber evidence="9">2.5.1.3</ecNumber>
    </recommendedName>
    <alternativeName>
        <fullName evidence="9">Thiamine-phosphate pyrophosphorylase</fullName>
        <shortName evidence="9">TMP pyrophosphorylase</shortName>
        <shortName evidence="9">TMP-PPase</shortName>
    </alternativeName>
</protein>
<feature type="binding site" evidence="9">
    <location>
        <begin position="147"/>
        <end position="149"/>
    </location>
    <ligand>
        <name>2-[(2R,5Z)-2-carboxy-4-methylthiazol-5(2H)-ylidene]ethyl phosphate</name>
        <dbReference type="ChEBI" id="CHEBI:62899"/>
    </ligand>
</feature>
<comment type="catalytic activity">
    <reaction evidence="7 9 10">
        <text>2-(2-carboxy-4-methylthiazol-5-yl)ethyl phosphate + 4-amino-2-methyl-5-(diphosphooxymethyl)pyrimidine + 2 H(+) = thiamine phosphate + CO2 + diphosphate</text>
        <dbReference type="Rhea" id="RHEA:47848"/>
        <dbReference type="ChEBI" id="CHEBI:15378"/>
        <dbReference type="ChEBI" id="CHEBI:16526"/>
        <dbReference type="ChEBI" id="CHEBI:33019"/>
        <dbReference type="ChEBI" id="CHEBI:37575"/>
        <dbReference type="ChEBI" id="CHEBI:57841"/>
        <dbReference type="ChEBI" id="CHEBI:62890"/>
        <dbReference type="EC" id="2.5.1.3"/>
    </reaction>
</comment>
<evidence type="ECO:0000256" key="9">
    <source>
        <dbReference type="HAMAP-Rule" id="MF_00097"/>
    </source>
</evidence>
<reference evidence="14 15" key="1">
    <citation type="submission" date="2019-04" db="EMBL/GenBank/DDBJ databases">
        <title>Cohnella sp. nov. isolated from preserved vegetables.</title>
        <authorList>
            <person name="Lin S.-Y."/>
            <person name="Hung M.-H."/>
            <person name="Young C.-C."/>
        </authorList>
    </citation>
    <scope>NUCLEOTIDE SEQUENCE [LARGE SCALE GENOMIC DNA]</scope>
    <source>
        <strain evidence="14 15">CC-MHH1044</strain>
    </source>
</reference>
<feature type="domain" description="Thiamine phosphate synthase/TenI" evidence="13">
    <location>
        <begin position="17"/>
        <end position="202"/>
    </location>
</feature>
<proteinExistence type="inferred from homology"/>
<feature type="binding site" evidence="9">
    <location>
        <position position="179"/>
    </location>
    <ligand>
        <name>2-[(2R,5Z)-2-carboxy-4-methylthiazol-5(2H)-ylidene]ethyl phosphate</name>
        <dbReference type="ChEBI" id="CHEBI:62899"/>
    </ligand>
</feature>
<dbReference type="InterPro" id="IPR022998">
    <property type="entry name" value="ThiamineP_synth_TenI"/>
</dbReference>
<dbReference type="InterPro" id="IPR034291">
    <property type="entry name" value="TMP_synthase"/>
</dbReference>
<evidence type="ECO:0000256" key="4">
    <source>
        <dbReference type="ARBA" id="ARBA00022842"/>
    </source>
</evidence>
<organism evidence="14 15">
    <name type="scientific">Cohnella fermenti</name>
    <dbReference type="NCBI Taxonomy" id="2565925"/>
    <lineage>
        <taxon>Bacteria</taxon>
        <taxon>Bacillati</taxon>
        <taxon>Bacillota</taxon>
        <taxon>Bacilli</taxon>
        <taxon>Bacillales</taxon>
        <taxon>Paenibacillaceae</taxon>
        <taxon>Cohnella</taxon>
    </lineage>
</organism>
<feature type="binding site" evidence="9">
    <location>
        <position position="150"/>
    </location>
    <ligand>
        <name>4-amino-2-methyl-5-(diphosphooxymethyl)pyrimidine</name>
        <dbReference type="ChEBI" id="CHEBI:57841"/>
    </ligand>
</feature>
<comment type="similarity">
    <text evidence="9 10">Belongs to the thiamine-phosphate synthase family.</text>
</comment>
<evidence type="ECO:0000256" key="8">
    <source>
        <dbReference type="ARBA" id="ARBA00047883"/>
    </source>
</evidence>
<evidence type="ECO:0000313" key="15">
    <source>
        <dbReference type="Proteomes" id="UP000310636"/>
    </source>
</evidence>
<feature type="binding site" evidence="9">
    <location>
        <begin position="47"/>
        <end position="51"/>
    </location>
    <ligand>
        <name>4-amino-2-methyl-5-(diphosphooxymethyl)pyrimidine</name>
        <dbReference type="ChEBI" id="CHEBI:57841"/>
    </ligand>
</feature>
<dbReference type="CDD" id="cd00564">
    <property type="entry name" value="TMP_TenI"/>
    <property type="match status" value="1"/>
</dbReference>
<evidence type="ECO:0000256" key="7">
    <source>
        <dbReference type="ARBA" id="ARBA00047851"/>
    </source>
</evidence>
<dbReference type="GO" id="GO:0009228">
    <property type="term" value="P:thiamine biosynthetic process"/>
    <property type="evidence" value="ECO:0007669"/>
    <property type="project" value="UniProtKB-KW"/>
</dbReference>
<dbReference type="FunFam" id="3.20.20.70:FF:000096">
    <property type="entry name" value="Thiamine-phosphate synthase"/>
    <property type="match status" value="1"/>
</dbReference>
<dbReference type="Proteomes" id="UP000310636">
    <property type="component" value="Unassembled WGS sequence"/>
</dbReference>
<dbReference type="HAMAP" id="MF_00097">
    <property type="entry name" value="TMP_synthase"/>
    <property type="match status" value="1"/>
</dbReference>
<comment type="caution">
    <text evidence="14">The sequence shown here is derived from an EMBL/GenBank/DDBJ whole genome shotgun (WGS) entry which is preliminary data.</text>
</comment>
<evidence type="ECO:0000256" key="11">
    <source>
        <dbReference type="RuleBase" id="RU004253"/>
    </source>
</evidence>
<evidence type="ECO:0000256" key="6">
    <source>
        <dbReference type="ARBA" id="ARBA00047334"/>
    </source>
</evidence>
<comment type="cofactor">
    <cofactor evidence="9">
        <name>Mg(2+)</name>
        <dbReference type="ChEBI" id="CHEBI:18420"/>
    </cofactor>
    <text evidence="9">Binds 1 Mg(2+) ion per subunit.</text>
</comment>
<evidence type="ECO:0000256" key="12">
    <source>
        <dbReference type="SAM" id="MobiDB-lite"/>
    </source>
</evidence>
<evidence type="ECO:0000256" key="1">
    <source>
        <dbReference type="ARBA" id="ARBA00005165"/>
    </source>
</evidence>
<dbReference type="EMBL" id="SSOB01000012">
    <property type="protein sequence ID" value="THF79895.1"/>
    <property type="molecule type" value="Genomic_DNA"/>
</dbReference>
<dbReference type="RefSeq" id="WP_136369884.1">
    <property type="nucleotide sequence ID" value="NZ_SSOB01000012.1"/>
</dbReference>
<feature type="binding site" evidence="9">
    <location>
        <begin position="199"/>
        <end position="200"/>
    </location>
    <ligand>
        <name>2-[(2R,5Z)-2-carboxy-4-methylthiazol-5(2H)-ylidene]ethyl phosphate</name>
        <dbReference type="ChEBI" id="CHEBI:62899"/>
    </ligand>
</feature>
<accession>A0A4V3WFD9</accession>
<feature type="region of interest" description="Disordered" evidence="12">
    <location>
        <begin position="220"/>
        <end position="244"/>
    </location>
</feature>
<evidence type="ECO:0000256" key="3">
    <source>
        <dbReference type="ARBA" id="ARBA00022723"/>
    </source>
</evidence>
<dbReference type="PANTHER" id="PTHR20857">
    <property type="entry name" value="THIAMINE-PHOSPHATE PYROPHOSPHORYLASE"/>
    <property type="match status" value="1"/>
</dbReference>
<comment type="function">
    <text evidence="9">Condenses 4-methyl-5-(beta-hydroxyethyl)thiazole monophosphate (THZ-P) and 2-methyl-4-amino-5-hydroxymethyl pyrimidine pyrophosphate (HMP-PP) to form thiamine monophosphate (TMP).</text>
</comment>
<dbReference type="GO" id="GO:0005737">
    <property type="term" value="C:cytoplasm"/>
    <property type="evidence" value="ECO:0007669"/>
    <property type="project" value="TreeGrafter"/>
</dbReference>
<comment type="catalytic activity">
    <reaction evidence="6 9 10">
        <text>4-methyl-5-(2-phosphooxyethyl)-thiazole + 4-amino-2-methyl-5-(diphosphooxymethyl)pyrimidine + H(+) = thiamine phosphate + diphosphate</text>
        <dbReference type="Rhea" id="RHEA:22328"/>
        <dbReference type="ChEBI" id="CHEBI:15378"/>
        <dbReference type="ChEBI" id="CHEBI:33019"/>
        <dbReference type="ChEBI" id="CHEBI:37575"/>
        <dbReference type="ChEBI" id="CHEBI:57841"/>
        <dbReference type="ChEBI" id="CHEBI:58296"/>
        <dbReference type="EC" id="2.5.1.3"/>
    </reaction>
</comment>
<dbReference type="UniPathway" id="UPA00060">
    <property type="reaction ID" value="UER00141"/>
</dbReference>
<dbReference type="PANTHER" id="PTHR20857:SF15">
    <property type="entry name" value="THIAMINE-PHOSPHATE SYNTHASE"/>
    <property type="match status" value="1"/>
</dbReference>
<keyword evidence="5 9" id="KW-0784">Thiamine biosynthesis</keyword>
<feature type="binding site" evidence="9">
    <location>
        <position position="121"/>
    </location>
    <ligand>
        <name>4-amino-2-methyl-5-(diphosphooxymethyl)pyrimidine</name>
        <dbReference type="ChEBI" id="CHEBI:57841"/>
    </ligand>
</feature>
<comment type="pathway">
    <text evidence="1 9 11">Cofactor biosynthesis; thiamine diphosphate biosynthesis; thiamine phosphate from 4-amino-2-methyl-5-diphosphomethylpyrimidine and 4-methyl-5-(2-phosphoethyl)-thiazole: step 1/1.</text>
</comment>
<keyword evidence="15" id="KW-1185">Reference proteome</keyword>
<dbReference type="InterPro" id="IPR036206">
    <property type="entry name" value="ThiamineP_synth_sf"/>
</dbReference>
<comment type="catalytic activity">
    <reaction evidence="8 9 10">
        <text>2-[(2R,5Z)-2-carboxy-4-methylthiazol-5(2H)-ylidene]ethyl phosphate + 4-amino-2-methyl-5-(diphosphooxymethyl)pyrimidine + 2 H(+) = thiamine phosphate + CO2 + diphosphate</text>
        <dbReference type="Rhea" id="RHEA:47844"/>
        <dbReference type="ChEBI" id="CHEBI:15378"/>
        <dbReference type="ChEBI" id="CHEBI:16526"/>
        <dbReference type="ChEBI" id="CHEBI:33019"/>
        <dbReference type="ChEBI" id="CHEBI:37575"/>
        <dbReference type="ChEBI" id="CHEBI:57841"/>
        <dbReference type="ChEBI" id="CHEBI:62899"/>
        <dbReference type="EC" id="2.5.1.3"/>
    </reaction>
</comment>
<dbReference type="InterPro" id="IPR013785">
    <property type="entry name" value="Aldolase_TIM"/>
</dbReference>
<feature type="binding site" evidence="9">
    <location>
        <position position="83"/>
    </location>
    <ligand>
        <name>Mg(2+)</name>
        <dbReference type="ChEBI" id="CHEBI:18420"/>
    </ligand>
</feature>
<keyword evidence="4 9" id="KW-0460">Magnesium</keyword>
<dbReference type="OrthoDB" id="9812206at2"/>
<name>A0A4V3WFD9_9BACL</name>